<evidence type="ECO:0000256" key="6">
    <source>
        <dbReference type="PIRSR" id="PIRSR600223-1"/>
    </source>
</evidence>
<dbReference type="GO" id="GO:0004252">
    <property type="term" value="F:serine-type endopeptidase activity"/>
    <property type="evidence" value="ECO:0007669"/>
    <property type="project" value="InterPro"/>
</dbReference>
<dbReference type="SUPFAM" id="SSF51306">
    <property type="entry name" value="LexA/Signal peptidase"/>
    <property type="match status" value="1"/>
</dbReference>
<evidence type="ECO:0000256" key="8">
    <source>
        <dbReference type="SAM" id="MobiDB-lite"/>
    </source>
</evidence>
<dbReference type="GO" id="GO:0009003">
    <property type="term" value="F:signal peptidase activity"/>
    <property type="evidence" value="ECO:0007669"/>
    <property type="project" value="UniProtKB-EC"/>
</dbReference>
<dbReference type="InterPro" id="IPR019533">
    <property type="entry name" value="Peptidase_S26"/>
</dbReference>
<dbReference type="PANTHER" id="PTHR43390:SF1">
    <property type="entry name" value="CHLOROPLAST PROCESSING PEPTIDASE"/>
    <property type="match status" value="1"/>
</dbReference>
<dbReference type="InterPro" id="IPR019757">
    <property type="entry name" value="Pept_S26A_signal_pept_1_Lys-AS"/>
</dbReference>
<proteinExistence type="inferred from homology"/>
<evidence type="ECO:0000256" key="1">
    <source>
        <dbReference type="ARBA" id="ARBA00000677"/>
    </source>
</evidence>
<dbReference type="InterPro" id="IPR019758">
    <property type="entry name" value="Pept_S26A_signal_pept_1_CS"/>
</dbReference>
<gene>
    <name evidence="10" type="primary">lepB</name>
    <name evidence="10" type="ORF">ENT17_00155</name>
</gene>
<evidence type="ECO:0000259" key="9">
    <source>
        <dbReference type="Pfam" id="PF10502"/>
    </source>
</evidence>
<dbReference type="PROSITE" id="PS00760">
    <property type="entry name" value="SPASE_I_2"/>
    <property type="match status" value="1"/>
</dbReference>
<feature type="active site" evidence="6">
    <location>
        <position position="62"/>
    </location>
</feature>
<comment type="caution">
    <text evidence="10">The sequence shown here is derived from an EMBL/GenBank/DDBJ whole genome shotgun (WGS) entry which is preliminary data.</text>
</comment>
<evidence type="ECO:0000256" key="3">
    <source>
        <dbReference type="ARBA" id="ARBA00009370"/>
    </source>
</evidence>
<keyword evidence="5 7" id="KW-0378">Hydrolase</keyword>
<dbReference type="EC" id="3.4.21.89" evidence="4 7"/>
<comment type="subcellular location">
    <subcellularLocation>
        <location evidence="2">Cell membrane</location>
        <topology evidence="2">Single-pass type II membrane protein</topology>
    </subcellularLocation>
    <subcellularLocation>
        <location evidence="7">Membrane</location>
        <topology evidence="7">Single-pass type II membrane protein</topology>
    </subcellularLocation>
</comment>
<dbReference type="NCBIfam" id="TIGR02227">
    <property type="entry name" value="sigpep_I_bact"/>
    <property type="match status" value="1"/>
</dbReference>
<feature type="domain" description="Peptidase S26" evidence="9">
    <location>
        <begin position="34"/>
        <end position="184"/>
    </location>
</feature>
<evidence type="ECO:0000256" key="5">
    <source>
        <dbReference type="ARBA" id="ARBA00022801"/>
    </source>
</evidence>
<keyword evidence="7" id="KW-0645">Protease</keyword>
<comment type="similarity">
    <text evidence="3 7">Belongs to the peptidase S26 family.</text>
</comment>
<dbReference type="PRINTS" id="PR00727">
    <property type="entry name" value="LEADERPTASE"/>
</dbReference>
<sequence length="210" mass="23253">MTEERYTSGEITPATESTPQTERPASTLLGLISEVFKTVLFAVLLYLAISALTDRVRVENISMQPTLNEGELLVVYKLAYRFGEPHRGDIIVFHHNRQPPEDYIKRVIGLPGDHVRVEGGVVYVNGIPLAEPYIAEPPTYTGEWVVPPDSLFVLGDNRNRSSDSRIWGFVPMSDVVGRAVLIYWPPDKIRLLSHTDLLAQAAAPSGGGSR</sequence>
<dbReference type="GO" id="GO:0005886">
    <property type="term" value="C:plasma membrane"/>
    <property type="evidence" value="ECO:0007669"/>
    <property type="project" value="UniProtKB-SubCell"/>
</dbReference>
<evidence type="ECO:0000256" key="4">
    <source>
        <dbReference type="ARBA" id="ARBA00013208"/>
    </source>
</evidence>
<dbReference type="PANTHER" id="PTHR43390">
    <property type="entry name" value="SIGNAL PEPTIDASE I"/>
    <property type="match status" value="1"/>
</dbReference>
<dbReference type="PROSITE" id="PS00761">
    <property type="entry name" value="SPASE_I_3"/>
    <property type="match status" value="1"/>
</dbReference>
<comment type="catalytic activity">
    <reaction evidence="1 7">
        <text>Cleavage of hydrophobic, N-terminal signal or leader sequences from secreted and periplasmic proteins.</text>
        <dbReference type="EC" id="3.4.21.89"/>
    </reaction>
</comment>
<dbReference type="EMBL" id="DSXR01000004">
    <property type="protein sequence ID" value="HGS86012.1"/>
    <property type="molecule type" value="Genomic_DNA"/>
</dbReference>
<organism evidence="10">
    <name type="scientific">Bellilinea caldifistulae</name>
    <dbReference type="NCBI Taxonomy" id="360411"/>
    <lineage>
        <taxon>Bacteria</taxon>
        <taxon>Bacillati</taxon>
        <taxon>Chloroflexota</taxon>
        <taxon>Anaerolineae</taxon>
        <taxon>Anaerolineales</taxon>
        <taxon>Anaerolineaceae</taxon>
        <taxon>Bellilinea</taxon>
    </lineage>
</organism>
<accession>A0A7C4Q2S2</accession>
<dbReference type="GO" id="GO:0006465">
    <property type="term" value="P:signal peptide processing"/>
    <property type="evidence" value="ECO:0007669"/>
    <property type="project" value="InterPro"/>
</dbReference>
<protein>
    <recommendedName>
        <fullName evidence="4 7">Signal peptidase I</fullName>
        <ecNumber evidence="4 7">3.4.21.89</ecNumber>
    </recommendedName>
</protein>
<dbReference type="InterPro" id="IPR000223">
    <property type="entry name" value="Pept_S26A_signal_pept_1"/>
</dbReference>
<feature type="compositionally biased region" description="Polar residues" evidence="8">
    <location>
        <begin position="14"/>
        <end position="23"/>
    </location>
</feature>
<evidence type="ECO:0000256" key="7">
    <source>
        <dbReference type="RuleBase" id="RU362042"/>
    </source>
</evidence>
<evidence type="ECO:0000313" key="10">
    <source>
        <dbReference type="EMBL" id="HGS86012.1"/>
    </source>
</evidence>
<dbReference type="Gene3D" id="2.10.109.10">
    <property type="entry name" value="Umud Fragment, subunit A"/>
    <property type="match status" value="1"/>
</dbReference>
<evidence type="ECO:0000256" key="2">
    <source>
        <dbReference type="ARBA" id="ARBA00004401"/>
    </source>
</evidence>
<reference evidence="10" key="1">
    <citation type="journal article" date="2020" name="mSystems">
        <title>Genome- and Community-Level Interaction Insights into Carbon Utilization and Element Cycling Functions of Hydrothermarchaeota in Hydrothermal Sediment.</title>
        <authorList>
            <person name="Zhou Z."/>
            <person name="Liu Y."/>
            <person name="Xu W."/>
            <person name="Pan J."/>
            <person name="Luo Z.H."/>
            <person name="Li M."/>
        </authorList>
    </citation>
    <scope>NUCLEOTIDE SEQUENCE [LARGE SCALE GENOMIC DNA]</scope>
    <source>
        <strain evidence="10">SpSt-556</strain>
    </source>
</reference>
<dbReference type="CDD" id="cd06530">
    <property type="entry name" value="S26_SPase_I"/>
    <property type="match status" value="1"/>
</dbReference>
<dbReference type="InterPro" id="IPR036286">
    <property type="entry name" value="LexA/Signal_pep-like_sf"/>
</dbReference>
<dbReference type="AlphaFoldDB" id="A0A7C4Q2S2"/>
<feature type="active site" evidence="6">
    <location>
        <position position="105"/>
    </location>
</feature>
<name>A0A7C4Q2S2_9CHLR</name>
<feature type="region of interest" description="Disordered" evidence="8">
    <location>
        <begin position="1"/>
        <end position="23"/>
    </location>
</feature>
<dbReference type="Pfam" id="PF10502">
    <property type="entry name" value="Peptidase_S26"/>
    <property type="match status" value="1"/>
</dbReference>